<evidence type="ECO:0000313" key="3">
    <source>
        <dbReference type="EMBL" id="KAG1775864.1"/>
    </source>
</evidence>
<dbReference type="GO" id="GO:0004672">
    <property type="term" value="F:protein kinase activity"/>
    <property type="evidence" value="ECO:0007669"/>
    <property type="project" value="InterPro"/>
</dbReference>
<evidence type="ECO:0000313" key="4">
    <source>
        <dbReference type="Proteomes" id="UP000714275"/>
    </source>
</evidence>
<evidence type="ECO:0000259" key="2">
    <source>
        <dbReference type="PROSITE" id="PS50011"/>
    </source>
</evidence>
<name>A0A9P6ZSD9_9AGAM</name>
<dbReference type="Gene3D" id="1.10.510.10">
    <property type="entry name" value="Transferase(Phosphotransferase) domain 1"/>
    <property type="match status" value="1"/>
</dbReference>
<dbReference type="Proteomes" id="UP000714275">
    <property type="component" value="Unassembled WGS sequence"/>
</dbReference>
<organism evidence="3 4">
    <name type="scientific">Suillus placidus</name>
    <dbReference type="NCBI Taxonomy" id="48579"/>
    <lineage>
        <taxon>Eukaryota</taxon>
        <taxon>Fungi</taxon>
        <taxon>Dikarya</taxon>
        <taxon>Basidiomycota</taxon>
        <taxon>Agaricomycotina</taxon>
        <taxon>Agaricomycetes</taxon>
        <taxon>Agaricomycetidae</taxon>
        <taxon>Boletales</taxon>
        <taxon>Suillineae</taxon>
        <taxon>Suillaceae</taxon>
        <taxon>Suillus</taxon>
    </lineage>
</organism>
<dbReference type="EMBL" id="JABBWD010000030">
    <property type="protein sequence ID" value="KAG1775864.1"/>
    <property type="molecule type" value="Genomic_DNA"/>
</dbReference>
<evidence type="ECO:0000256" key="1">
    <source>
        <dbReference type="SAM" id="MobiDB-lite"/>
    </source>
</evidence>
<dbReference type="SUPFAM" id="SSF56112">
    <property type="entry name" value="Protein kinase-like (PK-like)"/>
    <property type="match status" value="1"/>
</dbReference>
<dbReference type="GO" id="GO:0005524">
    <property type="term" value="F:ATP binding"/>
    <property type="evidence" value="ECO:0007669"/>
    <property type="project" value="InterPro"/>
</dbReference>
<proteinExistence type="predicted"/>
<feature type="compositionally biased region" description="Low complexity" evidence="1">
    <location>
        <begin position="1"/>
        <end position="20"/>
    </location>
</feature>
<accession>A0A9P6ZSD9</accession>
<dbReference type="AlphaFoldDB" id="A0A9P6ZSD9"/>
<feature type="region of interest" description="Disordered" evidence="1">
    <location>
        <begin position="1"/>
        <end position="27"/>
    </location>
</feature>
<dbReference type="OrthoDB" id="5569250at2759"/>
<sequence length="384" mass="43554">MSPASETSTSSTPPRTNAPADGVSKGNQCHELKIKDEELGTVDLLLHTSHDERVTHYGLQGRATNVVPVTSEALAKKYGNLQDGMVAKIFWGEATRPSEPEILDKVMEIAKVHNTIKDHIPDLLWHHTFTNPTCAIREALSVPDPATGSRVLYILIFRKLEPITKLHGKELFDVWYQCILCHITLWKEGVYHRDVSPGNLMWYRRNGKLIGVLIDYDLSSLANIVGPQGNERTGTVPFMALDLLTAQAQRGEVKHLYRHDLESFMWVFAWIFLRYRQGVLLPRRLRPFDEWATLGAIACRQEKLTFLDTMTAYAPSDMDQVTWDFIVDCFVVLKKEADNRFYLRLKRPSASSGGSQQPNIESDPDAFLSKFTSLEGWVELSKPQ</sequence>
<comment type="caution">
    <text evidence="3">The sequence shown here is derived from an EMBL/GenBank/DDBJ whole genome shotgun (WGS) entry which is preliminary data.</text>
</comment>
<dbReference type="InterPro" id="IPR011009">
    <property type="entry name" value="Kinase-like_dom_sf"/>
</dbReference>
<keyword evidence="4" id="KW-1185">Reference proteome</keyword>
<dbReference type="Pfam" id="PF17667">
    <property type="entry name" value="Pkinase_fungal"/>
    <property type="match status" value="1"/>
</dbReference>
<dbReference type="InterPro" id="IPR040976">
    <property type="entry name" value="Pkinase_fungal"/>
</dbReference>
<reference evidence="3" key="1">
    <citation type="journal article" date="2020" name="New Phytol.">
        <title>Comparative genomics reveals dynamic genome evolution in host specialist ectomycorrhizal fungi.</title>
        <authorList>
            <person name="Lofgren L.A."/>
            <person name="Nguyen N.H."/>
            <person name="Vilgalys R."/>
            <person name="Ruytinx J."/>
            <person name="Liao H.L."/>
            <person name="Branco S."/>
            <person name="Kuo A."/>
            <person name="LaButti K."/>
            <person name="Lipzen A."/>
            <person name="Andreopoulos W."/>
            <person name="Pangilinan J."/>
            <person name="Riley R."/>
            <person name="Hundley H."/>
            <person name="Na H."/>
            <person name="Barry K."/>
            <person name="Grigoriev I.V."/>
            <person name="Stajich J.E."/>
            <person name="Kennedy P.G."/>
        </authorList>
    </citation>
    <scope>NUCLEOTIDE SEQUENCE</scope>
    <source>
        <strain evidence="3">DOB743</strain>
    </source>
</reference>
<dbReference type="InterPro" id="IPR000719">
    <property type="entry name" value="Prot_kinase_dom"/>
</dbReference>
<gene>
    <name evidence="3" type="ORF">EV702DRAFT_1198772</name>
</gene>
<feature type="domain" description="Protein kinase" evidence="2">
    <location>
        <begin position="1"/>
        <end position="360"/>
    </location>
</feature>
<protein>
    <recommendedName>
        <fullName evidence="2">Protein kinase domain-containing protein</fullName>
    </recommendedName>
</protein>
<dbReference type="PANTHER" id="PTHR38248:SF2">
    <property type="entry name" value="FUNK1 11"/>
    <property type="match status" value="1"/>
</dbReference>
<dbReference type="PROSITE" id="PS50011">
    <property type="entry name" value="PROTEIN_KINASE_DOM"/>
    <property type="match status" value="1"/>
</dbReference>
<dbReference type="PANTHER" id="PTHR38248">
    <property type="entry name" value="FUNK1 6"/>
    <property type="match status" value="1"/>
</dbReference>